<comment type="caution">
    <text evidence="2">The sequence shown here is derived from an EMBL/GenBank/DDBJ whole genome shotgun (WGS) entry which is preliminary data.</text>
</comment>
<organism evidence="2 3">
    <name type="scientific">Carya illinoinensis</name>
    <name type="common">Pecan</name>
    <dbReference type="NCBI Taxonomy" id="32201"/>
    <lineage>
        <taxon>Eukaryota</taxon>
        <taxon>Viridiplantae</taxon>
        <taxon>Streptophyta</taxon>
        <taxon>Embryophyta</taxon>
        <taxon>Tracheophyta</taxon>
        <taxon>Spermatophyta</taxon>
        <taxon>Magnoliopsida</taxon>
        <taxon>eudicotyledons</taxon>
        <taxon>Gunneridae</taxon>
        <taxon>Pentapetalae</taxon>
        <taxon>rosids</taxon>
        <taxon>fabids</taxon>
        <taxon>Fagales</taxon>
        <taxon>Juglandaceae</taxon>
        <taxon>Carya</taxon>
    </lineage>
</organism>
<evidence type="ECO:0000256" key="1">
    <source>
        <dbReference type="SAM" id="MobiDB-lite"/>
    </source>
</evidence>
<evidence type="ECO:0000313" key="2">
    <source>
        <dbReference type="EMBL" id="KAG6659178.1"/>
    </source>
</evidence>
<dbReference type="AlphaFoldDB" id="A0A8T1QVS6"/>
<sequence length="100" mass="11662">MQIRGGFRKTWGWGGFGAASRDVGVEWFGAEHGGGWMKTQIVGRIRSGLTKVHHEGETERSFREGETEGVEKRSWVRDDFRRGKKRTERRERAEREGRER</sequence>
<protein>
    <submittedName>
        <fullName evidence="2">Uncharacterized protein</fullName>
    </submittedName>
</protein>
<feature type="region of interest" description="Disordered" evidence="1">
    <location>
        <begin position="81"/>
        <end position="100"/>
    </location>
</feature>
<reference evidence="2" key="1">
    <citation type="submission" date="2020-12" db="EMBL/GenBank/DDBJ databases">
        <title>WGS assembly of Carya illinoinensis cv. Pawnee.</title>
        <authorList>
            <person name="Platts A."/>
            <person name="Shu S."/>
            <person name="Wright S."/>
            <person name="Barry K."/>
            <person name="Edger P."/>
            <person name="Pires J.C."/>
            <person name="Schmutz J."/>
        </authorList>
    </citation>
    <scope>NUCLEOTIDE SEQUENCE</scope>
    <source>
        <tissue evidence="2">Leaf</tissue>
    </source>
</reference>
<dbReference type="Proteomes" id="UP000811609">
    <property type="component" value="Chromosome 3"/>
</dbReference>
<feature type="compositionally biased region" description="Basic and acidic residues" evidence="1">
    <location>
        <begin position="88"/>
        <end position="100"/>
    </location>
</feature>
<feature type="region of interest" description="Disordered" evidence="1">
    <location>
        <begin position="52"/>
        <end position="74"/>
    </location>
</feature>
<evidence type="ECO:0000313" key="3">
    <source>
        <dbReference type="Proteomes" id="UP000811609"/>
    </source>
</evidence>
<keyword evidence="3" id="KW-1185">Reference proteome</keyword>
<dbReference type="EMBL" id="CM031811">
    <property type="protein sequence ID" value="KAG6659178.1"/>
    <property type="molecule type" value="Genomic_DNA"/>
</dbReference>
<proteinExistence type="predicted"/>
<accession>A0A8T1QVS6</accession>
<name>A0A8T1QVS6_CARIL</name>
<gene>
    <name evidence="2" type="ORF">CIPAW_03G015200</name>
</gene>